<dbReference type="KEGG" id="psn:Pedsa_0367"/>
<evidence type="ECO:0000313" key="2">
    <source>
        <dbReference type="Proteomes" id="UP000000310"/>
    </source>
</evidence>
<gene>
    <name evidence="1" type="ordered locus">Pedsa_0367</name>
</gene>
<protein>
    <submittedName>
        <fullName evidence="1">Uncharacterized protein</fullName>
    </submittedName>
</protein>
<dbReference type="AlphaFoldDB" id="F0S532"/>
<dbReference type="EMBL" id="CP002545">
    <property type="protein sequence ID" value="ADY50949.1"/>
    <property type="molecule type" value="Genomic_DNA"/>
</dbReference>
<evidence type="ECO:0000313" key="1">
    <source>
        <dbReference type="EMBL" id="ADY50949.1"/>
    </source>
</evidence>
<sequence>MSKAIVKKRIAFIFLLVFSTKMILSIAPLFVDIDRTTVNAVILQLELENETHETAKDGKAKKAADICSIFDLHLLRIELDIKPKYHIKPRNYVKSFFPAVPTPPPNLS</sequence>
<accession>F0S532</accession>
<dbReference type="STRING" id="762903.Pedsa_0367"/>
<dbReference type="Proteomes" id="UP000000310">
    <property type="component" value="Chromosome"/>
</dbReference>
<dbReference type="OrthoDB" id="769806at2"/>
<dbReference type="RefSeq" id="WP_013631452.1">
    <property type="nucleotide sequence ID" value="NC_015177.1"/>
</dbReference>
<reference evidence="2" key="2">
    <citation type="submission" date="2011-02" db="EMBL/GenBank/DDBJ databases">
        <title>The complete genome of Pedobacter saltans DSM 12145.</title>
        <authorList>
            <consortium name="US DOE Joint Genome Institute (JGI-PGF)"/>
            <person name="Lucas S."/>
            <person name="Copeland A."/>
            <person name="Lapidus A."/>
            <person name="Bruce D."/>
            <person name="Goodwin L."/>
            <person name="Pitluck S."/>
            <person name="Kyrpides N."/>
            <person name="Mavromatis K."/>
            <person name="Pagani I."/>
            <person name="Ivanova N."/>
            <person name="Ovchinnikova G."/>
            <person name="Lu M."/>
            <person name="Detter J.C."/>
            <person name="Han C."/>
            <person name="Land M."/>
            <person name="Hauser L."/>
            <person name="Markowitz V."/>
            <person name="Cheng J.-F."/>
            <person name="Hugenholtz P."/>
            <person name="Woyke T."/>
            <person name="Wu D."/>
            <person name="Tindall B."/>
            <person name="Pomrenke H.G."/>
            <person name="Brambilla E."/>
            <person name="Klenk H.-P."/>
            <person name="Eisen J.A."/>
        </authorList>
    </citation>
    <scope>NUCLEOTIDE SEQUENCE [LARGE SCALE GENOMIC DNA]</scope>
    <source>
        <strain evidence="2">ATCC 51119 / DSM 12145 / JCM 21818 / LMG 10337 / NBRC 100064 / NCIMB 13643</strain>
    </source>
</reference>
<organism evidence="1 2">
    <name type="scientific">Pseudopedobacter saltans (strain ATCC 51119 / DSM 12145 / JCM 21818 / CCUG 39354 / LMG 10337 / NBRC 100064 / NCIMB 13643)</name>
    <name type="common">Pedobacter saltans</name>
    <dbReference type="NCBI Taxonomy" id="762903"/>
    <lineage>
        <taxon>Bacteria</taxon>
        <taxon>Pseudomonadati</taxon>
        <taxon>Bacteroidota</taxon>
        <taxon>Sphingobacteriia</taxon>
        <taxon>Sphingobacteriales</taxon>
        <taxon>Sphingobacteriaceae</taxon>
        <taxon>Pseudopedobacter</taxon>
    </lineage>
</organism>
<name>F0S532_PSESL</name>
<keyword evidence="2" id="KW-1185">Reference proteome</keyword>
<dbReference type="HOGENOM" id="CLU_2194706_0_0_10"/>
<reference evidence="1 2" key="1">
    <citation type="journal article" date="2011" name="Stand. Genomic Sci.">
        <title>Complete genome sequence of the gliding, heparinolytic Pedobacter saltans type strain (113).</title>
        <authorList>
            <person name="Liolios K."/>
            <person name="Sikorski J."/>
            <person name="Lu M."/>
            <person name="Nolan M."/>
            <person name="Lapidus A."/>
            <person name="Lucas S."/>
            <person name="Hammon N."/>
            <person name="Deshpande S."/>
            <person name="Cheng J.F."/>
            <person name="Tapia R."/>
            <person name="Han C."/>
            <person name="Goodwin L."/>
            <person name="Pitluck S."/>
            <person name="Huntemann M."/>
            <person name="Ivanova N."/>
            <person name="Pagani I."/>
            <person name="Mavromatis K."/>
            <person name="Ovchinikova G."/>
            <person name="Pati A."/>
            <person name="Chen A."/>
            <person name="Palaniappan K."/>
            <person name="Land M."/>
            <person name="Hauser L."/>
            <person name="Brambilla E.M."/>
            <person name="Kotsyurbenko O."/>
            <person name="Rohde M."/>
            <person name="Tindall B.J."/>
            <person name="Abt B."/>
            <person name="Goker M."/>
            <person name="Detter J.C."/>
            <person name="Woyke T."/>
            <person name="Bristow J."/>
            <person name="Eisen J.A."/>
            <person name="Markowitz V."/>
            <person name="Hugenholtz P."/>
            <person name="Klenk H.P."/>
            <person name="Kyrpides N.C."/>
        </authorList>
    </citation>
    <scope>NUCLEOTIDE SEQUENCE [LARGE SCALE GENOMIC DNA]</scope>
    <source>
        <strain evidence="2">ATCC 51119 / DSM 12145 / JCM 21818 / LMG 10337 / NBRC 100064 / NCIMB 13643</strain>
    </source>
</reference>
<proteinExistence type="predicted"/>